<evidence type="ECO:0000313" key="1">
    <source>
        <dbReference type="EMBL" id="JAD77657.1"/>
    </source>
</evidence>
<reference evidence="1" key="2">
    <citation type="journal article" date="2015" name="Data Brief">
        <title>Shoot transcriptome of the giant reed, Arundo donax.</title>
        <authorList>
            <person name="Barrero R.A."/>
            <person name="Guerrero F.D."/>
            <person name="Moolhuijzen P."/>
            <person name="Goolsby J.A."/>
            <person name="Tidwell J."/>
            <person name="Bellgard S.E."/>
            <person name="Bellgard M.I."/>
        </authorList>
    </citation>
    <scope>NUCLEOTIDE SEQUENCE</scope>
    <source>
        <tissue evidence="1">Shoot tissue taken approximately 20 cm above the soil surface</tissue>
    </source>
</reference>
<dbReference type="EMBL" id="GBRH01220238">
    <property type="protein sequence ID" value="JAD77657.1"/>
    <property type="molecule type" value="Transcribed_RNA"/>
</dbReference>
<sequence>MLSSAVLFFSGDAPGEEVSHVSGEMSFNISDCVMMWDLDRVFLSLDPGRKSDRLLGLVFAFTRACNESSTIFSEGPRLTLPWPTPSVIKSSRSLTLWVLVGCLRLLMRNSKIIILAGSAGNKSELGAPSLQEHGDLWTDWQLLLFFSSDGNGFLQFI</sequence>
<reference evidence="1" key="1">
    <citation type="submission" date="2014-09" db="EMBL/GenBank/DDBJ databases">
        <authorList>
            <person name="Magalhaes I.L.F."/>
            <person name="Oliveira U."/>
            <person name="Santos F.R."/>
            <person name="Vidigal T.H.D.A."/>
            <person name="Brescovit A.D."/>
            <person name="Santos A.J."/>
        </authorList>
    </citation>
    <scope>NUCLEOTIDE SEQUENCE</scope>
    <source>
        <tissue evidence="1">Shoot tissue taken approximately 20 cm above the soil surface</tissue>
    </source>
</reference>
<dbReference type="AlphaFoldDB" id="A0A0A9D1P7"/>
<protein>
    <submittedName>
        <fullName evidence="1">Uncharacterized protein</fullName>
    </submittedName>
</protein>
<name>A0A0A9D1P7_ARUDO</name>
<accession>A0A0A9D1P7</accession>
<organism evidence="1">
    <name type="scientific">Arundo donax</name>
    <name type="common">Giant reed</name>
    <name type="synonym">Donax arundinaceus</name>
    <dbReference type="NCBI Taxonomy" id="35708"/>
    <lineage>
        <taxon>Eukaryota</taxon>
        <taxon>Viridiplantae</taxon>
        <taxon>Streptophyta</taxon>
        <taxon>Embryophyta</taxon>
        <taxon>Tracheophyta</taxon>
        <taxon>Spermatophyta</taxon>
        <taxon>Magnoliopsida</taxon>
        <taxon>Liliopsida</taxon>
        <taxon>Poales</taxon>
        <taxon>Poaceae</taxon>
        <taxon>PACMAD clade</taxon>
        <taxon>Arundinoideae</taxon>
        <taxon>Arundineae</taxon>
        <taxon>Arundo</taxon>
    </lineage>
</organism>
<proteinExistence type="predicted"/>